<accession>A0A9K3K0F7</accession>
<organism evidence="1 2">
    <name type="scientific">Helianthus annuus</name>
    <name type="common">Common sunflower</name>
    <dbReference type="NCBI Taxonomy" id="4232"/>
    <lineage>
        <taxon>Eukaryota</taxon>
        <taxon>Viridiplantae</taxon>
        <taxon>Streptophyta</taxon>
        <taxon>Embryophyta</taxon>
        <taxon>Tracheophyta</taxon>
        <taxon>Spermatophyta</taxon>
        <taxon>Magnoliopsida</taxon>
        <taxon>eudicotyledons</taxon>
        <taxon>Gunneridae</taxon>
        <taxon>Pentapetalae</taxon>
        <taxon>asterids</taxon>
        <taxon>campanulids</taxon>
        <taxon>Asterales</taxon>
        <taxon>Asteraceae</taxon>
        <taxon>Asteroideae</taxon>
        <taxon>Heliantheae alliance</taxon>
        <taxon>Heliantheae</taxon>
        <taxon>Helianthus</taxon>
    </lineage>
</organism>
<dbReference type="Proteomes" id="UP000215914">
    <property type="component" value="Unassembled WGS sequence"/>
</dbReference>
<reference evidence="1" key="2">
    <citation type="submission" date="2020-06" db="EMBL/GenBank/DDBJ databases">
        <title>Helianthus annuus Genome sequencing and assembly Release 2.</title>
        <authorList>
            <person name="Gouzy J."/>
            <person name="Langlade N."/>
            <person name="Munos S."/>
        </authorList>
    </citation>
    <scope>NUCLEOTIDE SEQUENCE</scope>
    <source>
        <tissue evidence="1">Leaves</tissue>
    </source>
</reference>
<evidence type="ECO:0000313" key="2">
    <source>
        <dbReference type="Proteomes" id="UP000215914"/>
    </source>
</evidence>
<gene>
    <name evidence="1" type="ORF">HanXRQr2_Chr01g0044261</name>
</gene>
<proteinExistence type="predicted"/>
<reference evidence="1" key="1">
    <citation type="journal article" date="2017" name="Nature">
        <title>The sunflower genome provides insights into oil metabolism, flowering and Asterid evolution.</title>
        <authorList>
            <person name="Badouin H."/>
            <person name="Gouzy J."/>
            <person name="Grassa C.J."/>
            <person name="Murat F."/>
            <person name="Staton S.E."/>
            <person name="Cottret L."/>
            <person name="Lelandais-Briere C."/>
            <person name="Owens G.L."/>
            <person name="Carrere S."/>
            <person name="Mayjonade B."/>
            <person name="Legrand L."/>
            <person name="Gill N."/>
            <person name="Kane N.C."/>
            <person name="Bowers J.E."/>
            <person name="Hubner S."/>
            <person name="Bellec A."/>
            <person name="Berard A."/>
            <person name="Berges H."/>
            <person name="Blanchet N."/>
            <person name="Boniface M.C."/>
            <person name="Brunel D."/>
            <person name="Catrice O."/>
            <person name="Chaidir N."/>
            <person name="Claudel C."/>
            <person name="Donnadieu C."/>
            <person name="Faraut T."/>
            <person name="Fievet G."/>
            <person name="Helmstetter N."/>
            <person name="King M."/>
            <person name="Knapp S.J."/>
            <person name="Lai Z."/>
            <person name="Le Paslier M.C."/>
            <person name="Lippi Y."/>
            <person name="Lorenzon L."/>
            <person name="Mandel J.R."/>
            <person name="Marage G."/>
            <person name="Marchand G."/>
            <person name="Marquand E."/>
            <person name="Bret-Mestries E."/>
            <person name="Morien E."/>
            <person name="Nambeesan S."/>
            <person name="Nguyen T."/>
            <person name="Pegot-Espagnet P."/>
            <person name="Pouilly N."/>
            <person name="Raftis F."/>
            <person name="Sallet E."/>
            <person name="Schiex T."/>
            <person name="Thomas J."/>
            <person name="Vandecasteele C."/>
            <person name="Vares D."/>
            <person name="Vear F."/>
            <person name="Vautrin S."/>
            <person name="Crespi M."/>
            <person name="Mangin B."/>
            <person name="Burke J.M."/>
            <person name="Salse J."/>
            <person name="Munos S."/>
            <person name="Vincourt P."/>
            <person name="Rieseberg L.H."/>
            <person name="Langlade N.B."/>
        </authorList>
    </citation>
    <scope>NUCLEOTIDE SEQUENCE</scope>
    <source>
        <tissue evidence="1">Leaves</tissue>
    </source>
</reference>
<sequence length="62" mass="7272">MKYVITATCPAEENESRRLRIISRNWQCISFPKSVSIPFTCKKNSRVNNNQTTRKKVIRVET</sequence>
<dbReference type="EMBL" id="MNCJ02000316">
    <property type="protein sequence ID" value="KAF5823992.1"/>
    <property type="molecule type" value="Genomic_DNA"/>
</dbReference>
<name>A0A9K3K0F7_HELAN</name>
<dbReference type="Gramene" id="mRNA:HanXRQr2_Chr01g0044261">
    <property type="protein sequence ID" value="CDS:HanXRQr2_Chr01g0044261.1"/>
    <property type="gene ID" value="HanXRQr2_Chr01g0044261"/>
</dbReference>
<evidence type="ECO:0000313" key="1">
    <source>
        <dbReference type="EMBL" id="KAF5823992.1"/>
    </source>
</evidence>
<protein>
    <submittedName>
        <fullName evidence="1">Uncharacterized protein</fullName>
    </submittedName>
</protein>
<keyword evidence="2" id="KW-1185">Reference proteome</keyword>
<dbReference type="AlphaFoldDB" id="A0A9K3K0F7"/>
<comment type="caution">
    <text evidence="1">The sequence shown here is derived from an EMBL/GenBank/DDBJ whole genome shotgun (WGS) entry which is preliminary data.</text>
</comment>